<dbReference type="eggNOG" id="ENOG502ZIGW">
    <property type="taxonomic scope" value="Bacteria"/>
</dbReference>
<gene>
    <name evidence="1" type="ordered locus">BMULJ_06238</name>
</gene>
<keyword evidence="1" id="KW-0614">Plasmid</keyword>
<proteinExistence type="predicted"/>
<evidence type="ECO:0000313" key="1">
    <source>
        <dbReference type="EMBL" id="BAG48027.1"/>
    </source>
</evidence>
<evidence type="ECO:0000313" key="2">
    <source>
        <dbReference type="Proteomes" id="UP000008815"/>
    </source>
</evidence>
<keyword evidence="2" id="KW-1185">Reference proteome</keyword>
<reference evidence="1 2" key="1">
    <citation type="submission" date="2007-04" db="EMBL/GenBank/DDBJ databases">
        <title>Complete genome sequence of Burkholderia multivorans ATCC 17616.</title>
        <authorList>
            <person name="Ohtsubo Y."/>
            <person name="Yamashita A."/>
            <person name="Kurokawa K."/>
            <person name="Takami H."/>
            <person name="Yuhara S."/>
            <person name="Nishiyama E."/>
            <person name="Endo R."/>
            <person name="Miyazaki R."/>
            <person name="Ono A."/>
            <person name="Yano K."/>
            <person name="Ito M."/>
            <person name="Sota M."/>
            <person name="Yuji N."/>
            <person name="Hattori M."/>
            <person name="Tsuda M."/>
        </authorList>
    </citation>
    <scope>NUCLEOTIDE SEQUENCE [LARGE SCALE GENOMIC DNA]</scope>
    <source>
        <strain evidence="2">ATCC 17616 / 249</strain>
        <plasmid evidence="2">Plasmid pTGL1</plasmid>
    </source>
</reference>
<dbReference type="KEGG" id="bmj:BMULJ_06238"/>
<dbReference type="EMBL" id="AP009388">
    <property type="protein sequence ID" value="BAG48027.1"/>
    <property type="molecule type" value="Genomic_DNA"/>
</dbReference>
<geneLocation type="plasmid" evidence="1 2">
    <name>pTGL1</name>
</geneLocation>
<dbReference type="KEGG" id="bmu:Bmul_6184"/>
<accession>A0A0H3KSI2</accession>
<dbReference type="HOGENOM" id="CLU_2510190_0_0_4"/>
<name>A0A0H3KSI2_BURM1</name>
<protein>
    <submittedName>
        <fullName evidence="1">Uncharacterized protein</fullName>
    </submittedName>
</protein>
<organism evidence="1 2">
    <name type="scientific">Burkholderia multivorans (strain ATCC 17616 / 249)</name>
    <dbReference type="NCBI Taxonomy" id="395019"/>
    <lineage>
        <taxon>Bacteria</taxon>
        <taxon>Pseudomonadati</taxon>
        <taxon>Pseudomonadota</taxon>
        <taxon>Betaproteobacteria</taxon>
        <taxon>Burkholderiales</taxon>
        <taxon>Burkholderiaceae</taxon>
        <taxon>Burkholderia</taxon>
        <taxon>Burkholderia cepacia complex</taxon>
    </lineage>
</organism>
<dbReference type="AlphaFoldDB" id="A0A0H3KSI2"/>
<sequence>MVGTERLPIELPAGWIAEDDSRGTVITAIDARGRPAGSVTVCTKARGYTLGVAKVRRARDAAEDVYKGLGWQVRLFSDAVCALSQTLEN</sequence>
<dbReference type="Proteomes" id="UP000008815">
    <property type="component" value="Plasmid pTGL1"/>
</dbReference>